<reference evidence="10" key="2">
    <citation type="submission" date="2023-05" db="EMBL/GenBank/DDBJ databases">
        <authorList>
            <consortium name="Lawrence Berkeley National Laboratory"/>
            <person name="Steindorff A."/>
            <person name="Hensen N."/>
            <person name="Bonometti L."/>
            <person name="Westerberg I."/>
            <person name="Brannstrom I.O."/>
            <person name="Guillou S."/>
            <person name="Cros-Aarteil S."/>
            <person name="Calhoun S."/>
            <person name="Haridas S."/>
            <person name="Kuo A."/>
            <person name="Mondo S."/>
            <person name="Pangilinan J."/>
            <person name="Riley R."/>
            <person name="Labutti K."/>
            <person name="Andreopoulos B."/>
            <person name="Lipzen A."/>
            <person name="Chen C."/>
            <person name="Yanf M."/>
            <person name="Daum C."/>
            <person name="Ng V."/>
            <person name="Clum A."/>
            <person name="Ohm R."/>
            <person name="Martin F."/>
            <person name="Silar P."/>
            <person name="Natvig D."/>
            <person name="Lalanne C."/>
            <person name="Gautier V."/>
            <person name="Ament-Velasquez S.L."/>
            <person name="Kruys A."/>
            <person name="Hutchinson M.I."/>
            <person name="Powell A.J."/>
            <person name="Barry K."/>
            <person name="Miller A.N."/>
            <person name="Grigoriev I.V."/>
            <person name="Debuchy R."/>
            <person name="Gladieux P."/>
            <person name="Thoren M.H."/>
            <person name="Johannesson H."/>
        </authorList>
    </citation>
    <scope>NUCLEOTIDE SEQUENCE</scope>
    <source>
        <strain evidence="10">PSN309</strain>
    </source>
</reference>
<evidence type="ECO:0000313" key="10">
    <source>
        <dbReference type="EMBL" id="KAK4188561.1"/>
    </source>
</evidence>
<evidence type="ECO:0000256" key="8">
    <source>
        <dbReference type="PROSITE-ProRule" id="PRU01393"/>
    </source>
</evidence>
<dbReference type="InterPro" id="IPR038765">
    <property type="entry name" value="Papain-like_cys_pep_sf"/>
</dbReference>
<organism evidence="10 11">
    <name type="scientific">Podospora australis</name>
    <dbReference type="NCBI Taxonomy" id="1536484"/>
    <lineage>
        <taxon>Eukaryota</taxon>
        <taxon>Fungi</taxon>
        <taxon>Dikarya</taxon>
        <taxon>Ascomycota</taxon>
        <taxon>Pezizomycotina</taxon>
        <taxon>Sordariomycetes</taxon>
        <taxon>Sordariomycetidae</taxon>
        <taxon>Sordariales</taxon>
        <taxon>Podosporaceae</taxon>
        <taxon>Podospora</taxon>
    </lineage>
</organism>
<dbReference type="PROSITE" id="PS00140">
    <property type="entry name" value="UCH_1"/>
    <property type="match status" value="1"/>
</dbReference>
<dbReference type="GO" id="GO:0016579">
    <property type="term" value="P:protein deubiquitination"/>
    <property type="evidence" value="ECO:0007669"/>
    <property type="project" value="TreeGrafter"/>
</dbReference>
<evidence type="ECO:0000256" key="4">
    <source>
        <dbReference type="ARBA" id="ARBA00022670"/>
    </source>
</evidence>
<feature type="active site" description="Nucleophile" evidence="8">
    <location>
        <position position="68"/>
    </location>
</feature>
<comment type="catalytic activity">
    <reaction evidence="1 8">
        <text>Thiol-dependent hydrolysis of ester, thioester, amide, peptide and isopeptide bonds formed by the C-terminal Gly of ubiquitin (a 76-residue protein attached to proteins as an intracellular targeting signal).</text>
        <dbReference type="EC" id="3.4.19.12"/>
    </reaction>
</comment>
<dbReference type="EMBL" id="MU864386">
    <property type="protein sequence ID" value="KAK4188561.1"/>
    <property type="molecule type" value="Genomic_DNA"/>
</dbReference>
<name>A0AAN6WV53_9PEZI</name>
<feature type="site" description="Transition state stabilizer" evidence="8">
    <location>
        <position position="62"/>
    </location>
</feature>
<dbReference type="InterPro" id="IPR001578">
    <property type="entry name" value="Peptidase_C12_UCH"/>
</dbReference>
<sequence>MPEKYRKHFIPLESNPDVFNELLRALGVSEEVTFEDVFTLDDPDLLLRPALAAILPVIWFRQTINNACGLYAVLHALSNGQSRRFIKCIPVGPEERARILEDSTELEEAYAAVARKGDSAVPENAEDEVDYHYICFVPSAQNGQLYELDGDCKGPTLRAFNIGADGAVLGPEGIAAIKTYVCEGQGNIGFNLMALVRRS</sequence>
<evidence type="ECO:0000313" key="11">
    <source>
        <dbReference type="Proteomes" id="UP001302126"/>
    </source>
</evidence>
<feature type="site" description="Important for enzyme activity" evidence="8">
    <location>
        <position position="149"/>
    </location>
</feature>
<protein>
    <recommendedName>
        <fullName evidence="3 8">ubiquitinyl hydrolase 1</fullName>
        <ecNumber evidence="3 8">3.4.19.12</ecNumber>
    </recommendedName>
</protein>
<keyword evidence="5 8" id="KW-0833">Ubl conjugation pathway</keyword>
<dbReference type="SUPFAM" id="SSF54001">
    <property type="entry name" value="Cysteine proteinases"/>
    <property type="match status" value="1"/>
</dbReference>
<feature type="domain" description="UCH catalytic" evidence="9">
    <location>
        <begin position="8"/>
        <end position="197"/>
    </location>
</feature>
<dbReference type="EC" id="3.4.19.12" evidence="3 8"/>
<keyword evidence="11" id="KW-1185">Reference proteome</keyword>
<comment type="caution">
    <text evidence="10">The sequence shown here is derived from an EMBL/GenBank/DDBJ whole genome shotgun (WGS) entry which is preliminary data.</text>
</comment>
<dbReference type="PANTHER" id="PTHR10589">
    <property type="entry name" value="UBIQUITIN CARBOXYL-TERMINAL HYDROLASE"/>
    <property type="match status" value="1"/>
</dbReference>
<proteinExistence type="inferred from homology"/>
<evidence type="ECO:0000256" key="5">
    <source>
        <dbReference type="ARBA" id="ARBA00022786"/>
    </source>
</evidence>
<dbReference type="GO" id="GO:0004843">
    <property type="term" value="F:cysteine-type deubiquitinase activity"/>
    <property type="evidence" value="ECO:0007669"/>
    <property type="project" value="UniProtKB-UniRule"/>
</dbReference>
<evidence type="ECO:0000256" key="6">
    <source>
        <dbReference type="ARBA" id="ARBA00022801"/>
    </source>
</evidence>
<comment type="similarity">
    <text evidence="2 8">Belongs to the peptidase C12 family.</text>
</comment>
<dbReference type="GO" id="GO:0006511">
    <property type="term" value="P:ubiquitin-dependent protein catabolic process"/>
    <property type="evidence" value="ECO:0007669"/>
    <property type="project" value="UniProtKB-UniRule"/>
</dbReference>
<keyword evidence="6 8" id="KW-0378">Hydrolase</keyword>
<reference evidence="10" key="1">
    <citation type="journal article" date="2023" name="Mol. Phylogenet. Evol.">
        <title>Genome-scale phylogeny and comparative genomics of the fungal order Sordariales.</title>
        <authorList>
            <person name="Hensen N."/>
            <person name="Bonometti L."/>
            <person name="Westerberg I."/>
            <person name="Brannstrom I.O."/>
            <person name="Guillou S."/>
            <person name="Cros-Aarteil S."/>
            <person name="Calhoun S."/>
            <person name="Haridas S."/>
            <person name="Kuo A."/>
            <person name="Mondo S."/>
            <person name="Pangilinan J."/>
            <person name="Riley R."/>
            <person name="LaButti K."/>
            <person name="Andreopoulos B."/>
            <person name="Lipzen A."/>
            <person name="Chen C."/>
            <person name="Yan M."/>
            <person name="Daum C."/>
            <person name="Ng V."/>
            <person name="Clum A."/>
            <person name="Steindorff A."/>
            <person name="Ohm R.A."/>
            <person name="Martin F."/>
            <person name="Silar P."/>
            <person name="Natvig D.O."/>
            <person name="Lalanne C."/>
            <person name="Gautier V."/>
            <person name="Ament-Velasquez S.L."/>
            <person name="Kruys A."/>
            <person name="Hutchinson M.I."/>
            <person name="Powell A.J."/>
            <person name="Barry K."/>
            <person name="Miller A.N."/>
            <person name="Grigoriev I.V."/>
            <person name="Debuchy R."/>
            <person name="Gladieux P."/>
            <person name="Hiltunen Thoren M."/>
            <person name="Johannesson H."/>
        </authorList>
    </citation>
    <scope>NUCLEOTIDE SEQUENCE</scope>
    <source>
        <strain evidence="10">PSN309</strain>
    </source>
</reference>
<dbReference type="Proteomes" id="UP001302126">
    <property type="component" value="Unassembled WGS sequence"/>
</dbReference>
<dbReference type="InterPro" id="IPR036959">
    <property type="entry name" value="Peptidase_C12_UCH_sf"/>
</dbReference>
<dbReference type="PROSITE" id="PS52048">
    <property type="entry name" value="UCH_DOMAIN"/>
    <property type="match status" value="1"/>
</dbReference>
<evidence type="ECO:0000256" key="1">
    <source>
        <dbReference type="ARBA" id="ARBA00000707"/>
    </source>
</evidence>
<dbReference type="GO" id="GO:0005737">
    <property type="term" value="C:cytoplasm"/>
    <property type="evidence" value="ECO:0007669"/>
    <property type="project" value="TreeGrafter"/>
</dbReference>
<dbReference type="Gene3D" id="3.40.532.10">
    <property type="entry name" value="Peptidase C12, ubiquitin carboxyl-terminal hydrolase"/>
    <property type="match status" value="1"/>
</dbReference>
<feature type="active site" description="Proton donor" evidence="8">
    <location>
        <position position="132"/>
    </location>
</feature>
<keyword evidence="7 8" id="KW-0788">Thiol protease</keyword>
<dbReference type="AlphaFoldDB" id="A0AAN6WV53"/>
<gene>
    <name evidence="10" type="ORF">QBC35DRAFT_522754</name>
</gene>
<evidence type="ECO:0000259" key="9">
    <source>
        <dbReference type="PROSITE" id="PS52048"/>
    </source>
</evidence>
<evidence type="ECO:0000256" key="3">
    <source>
        <dbReference type="ARBA" id="ARBA00012759"/>
    </source>
</evidence>
<evidence type="ECO:0000256" key="2">
    <source>
        <dbReference type="ARBA" id="ARBA00009326"/>
    </source>
</evidence>
<keyword evidence="4 8" id="KW-0645">Protease</keyword>
<evidence type="ECO:0000256" key="7">
    <source>
        <dbReference type="ARBA" id="ARBA00022807"/>
    </source>
</evidence>
<dbReference type="InterPro" id="IPR057254">
    <property type="entry name" value="UCH_AS"/>
</dbReference>
<dbReference type="Pfam" id="PF01088">
    <property type="entry name" value="Peptidase_C12"/>
    <property type="match status" value="2"/>
</dbReference>
<accession>A0AAN6WV53</accession>
<dbReference type="PANTHER" id="PTHR10589:SF17">
    <property type="entry name" value="UBIQUITIN CARBOXYL-TERMINAL HYDROLASE"/>
    <property type="match status" value="1"/>
</dbReference>